<accession>A0A381NXS6</accession>
<name>A0A381NXS6_9ZZZZ</name>
<protein>
    <submittedName>
        <fullName evidence="1">Uncharacterized protein</fullName>
    </submittedName>
</protein>
<sequence>MECIDVSKIANGNKAIFSTVIDEVVSQKNIGLVIPMWSEFQRVSFYIGEVGIPKQIADKDLWSCFHPDRDYLDGEWHDQFYDSPEKNTVKQDYVYKVSKVLRENGLNGLRGGTYDSIRMMYSFQTICENLDVPYLQVQGCLPIMSKTDNRGQKALCQNILDSCYFDKMNKKTFLGWPIMPQISGFNIDHHLDLIDPDRTTLRISPEDTHPNGEAHEIISEVLYDKYNKIYS</sequence>
<proteinExistence type="predicted"/>
<dbReference type="AlphaFoldDB" id="A0A381NXS6"/>
<evidence type="ECO:0000313" key="1">
    <source>
        <dbReference type="EMBL" id="SUZ58273.1"/>
    </source>
</evidence>
<dbReference type="EMBL" id="UINC01000609">
    <property type="protein sequence ID" value="SUZ58273.1"/>
    <property type="molecule type" value="Genomic_DNA"/>
</dbReference>
<reference evidence="1" key="1">
    <citation type="submission" date="2018-05" db="EMBL/GenBank/DDBJ databases">
        <authorList>
            <person name="Lanie J.A."/>
            <person name="Ng W.-L."/>
            <person name="Kazmierczak K.M."/>
            <person name="Andrzejewski T.M."/>
            <person name="Davidsen T.M."/>
            <person name="Wayne K.J."/>
            <person name="Tettelin H."/>
            <person name="Glass J.I."/>
            <person name="Rusch D."/>
            <person name="Podicherti R."/>
            <person name="Tsui H.-C.T."/>
            <person name="Winkler M.E."/>
        </authorList>
    </citation>
    <scope>NUCLEOTIDE SEQUENCE</scope>
</reference>
<gene>
    <name evidence="1" type="ORF">METZ01_LOCUS11127</name>
</gene>
<organism evidence="1">
    <name type="scientific">marine metagenome</name>
    <dbReference type="NCBI Taxonomy" id="408172"/>
    <lineage>
        <taxon>unclassified sequences</taxon>
        <taxon>metagenomes</taxon>
        <taxon>ecological metagenomes</taxon>
    </lineage>
</organism>